<accession>A0AAW0MNB2</accession>
<keyword evidence="2" id="KW-1185">Reference proteome</keyword>
<dbReference type="Proteomes" id="UP001460270">
    <property type="component" value="Unassembled WGS sequence"/>
</dbReference>
<evidence type="ECO:0000313" key="1">
    <source>
        <dbReference type="EMBL" id="KAK7878201.1"/>
    </source>
</evidence>
<name>A0AAW0MNB2_9GOBI</name>
<reference evidence="2" key="1">
    <citation type="submission" date="2024-04" db="EMBL/GenBank/DDBJ databases">
        <title>Salinicola lusitanus LLJ914,a marine bacterium isolated from the Okinawa Trough.</title>
        <authorList>
            <person name="Li J."/>
        </authorList>
    </citation>
    <scope>NUCLEOTIDE SEQUENCE [LARGE SCALE GENOMIC DNA]</scope>
</reference>
<feature type="non-terminal residue" evidence="1">
    <location>
        <position position="1"/>
    </location>
</feature>
<dbReference type="EMBL" id="JBBPFD010000573">
    <property type="protein sequence ID" value="KAK7878201.1"/>
    <property type="molecule type" value="Genomic_DNA"/>
</dbReference>
<gene>
    <name evidence="1" type="ORF">WMY93_034383</name>
</gene>
<evidence type="ECO:0000313" key="2">
    <source>
        <dbReference type="Proteomes" id="UP001460270"/>
    </source>
</evidence>
<dbReference type="AlphaFoldDB" id="A0AAW0MNB2"/>
<comment type="caution">
    <text evidence="1">The sequence shown here is derived from an EMBL/GenBank/DDBJ whole genome shotgun (WGS) entry which is preliminary data.</text>
</comment>
<protein>
    <submittedName>
        <fullName evidence="1">Uncharacterized protein</fullName>
    </submittedName>
</protein>
<organism evidence="1 2">
    <name type="scientific">Mugilogobius chulae</name>
    <name type="common">yellowstripe goby</name>
    <dbReference type="NCBI Taxonomy" id="88201"/>
    <lineage>
        <taxon>Eukaryota</taxon>
        <taxon>Metazoa</taxon>
        <taxon>Chordata</taxon>
        <taxon>Craniata</taxon>
        <taxon>Vertebrata</taxon>
        <taxon>Euteleostomi</taxon>
        <taxon>Actinopterygii</taxon>
        <taxon>Neopterygii</taxon>
        <taxon>Teleostei</taxon>
        <taxon>Neoteleostei</taxon>
        <taxon>Acanthomorphata</taxon>
        <taxon>Gobiaria</taxon>
        <taxon>Gobiiformes</taxon>
        <taxon>Gobioidei</taxon>
        <taxon>Gobiidae</taxon>
        <taxon>Gobionellinae</taxon>
        <taxon>Mugilogobius</taxon>
    </lineage>
</organism>
<proteinExistence type="predicted"/>
<sequence>DSSSGQGLLVPHRSSCPCFLHRCSRLMKRSTAPDEKLWSHCEKAFKSRFRQEGLVVL</sequence>